<evidence type="ECO:0000313" key="2">
    <source>
        <dbReference type="EMBL" id="PRQ53585.1"/>
    </source>
</evidence>
<comment type="caution">
    <text evidence="2">The sequence shown here is derived from an EMBL/GenBank/DDBJ whole genome shotgun (WGS) entry which is preliminary data.</text>
</comment>
<dbReference type="AlphaFoldDB" id="A0A2P6S4J3"/>
<organism evidence="2 3">
    <name type="scientific">Rosa chinensis</name>
    <name type="common">China rose</name>
    <dbReference type="NCBI Taxonomy" id="74649"/>
    <lineage>
        <taxon>Eukaryota</taxon>
        <taxon>Viridiplantae</taxon>
        <taxon>Streptophyta</taxon>
        <taxon>Embryophyta</taxon>
        <taxon>Tracheophyta</taxon>
        <taxon>Spermatophyta</taxon>
        <taxon>Magnoliopsida</taxon>
        <taxon>eudicotyledons</taxon>
        <taxon>Gunneridae</taxon>
        <taxon>Pentapetalae</taxon>
        <taxon>rosids</taxon>
        <taxon>fabids</taxon>
        <taxon>Rosales</taxon>
        <taxon>Rosaceae</taxon>
        <taxon>Rosoideae</taxon>
        <taxon>Rosoideae incertae sedis</taxon>
        <taxon>Rosa</taxon>
    </lineage>
</organism>
<keyword evidence="3" id="KW-1185">Reference proteome</keyword>
<dbReference type="InterPro" id="IPR036047">
    <property type="entry name" value="F-box-like_dom_sf"/>
</dbReference>
<dbReference type="SUPFAM" id="SSF81383">
    <property type="entry name" value="F-box domain"/>
    <property type="match status" value="1"/>
</dbReference>
<gene>
    <name evidence="2" type="ORF">RchiOBHm_Chr2g0168151</name>
</gene>
<dbReference type="EMBL" id="PDCK01000040">
    <property type="protein sequence ID" value="PRQ53585.1"/>
    <property type="molecule type" value="Genomic_DNA"/>
</dbReference>
<protein>
    <submittedName>
        <fullName evidence="2">Putative F-box domain-containing protein</fullName>
    </submittedName>
</protein>
<sequence length="135" mass="14989">MSKGDFSLLLKFPSGKHKPRSLFFFFFLFSLFSLSAALSPHHFSLCIVFFLSLSLTMEQKKEKEACGTVMDLQQMPEGCIANIVSLTTPEEACRLSLLSKNFKLAAEFDAVWDKFLPPETPTIQSQSGESGLLAA</sequence>
<evidence type="ECO:0000313" key="3">
    <source>
        <dbReference type="Proteomes" id="UP000238479"/>
    </source>
</evidence>
<reference evidence="2 3" key="1">
    <citation type="journal article" date="2018" name="Nat. Genet.">
        <title>The Rosa genome provides new insights in the design of modern roses.</title>
        <authorList>
            <person name="Bendahmane M."/>
        </authorList>
    </citation>
    <scope>NUCLEOTIDE SEQUENCE [LARGE SCALE GENOMIC DNA]</scope>
    <source>
        <strain evidence="3">cv. Old Blush</strain>
    </source>
</reference>
<dbReference type="PROSITE" id="PS50181">
    <property type="entry name" value="FBOX"/>
    <property type="match status" value="1"/>
</dbReference>
<name>A0A2P6S4J3_ROSCH</name>
<dbReference type="CDD" id="cd22162">
    <property type="entry name" value="F-box_AtSKIP3-like"/>
    <property type="match status" value="1"/>
</dbReference>
<accession>A0A2P6S4J3</accession>
<proteinExistence type="predicted"/>
<dbReference type="Pfam" id="PF00646">
    <property type="entry name" value="F-box"/>
    <property type="match status" value="1"/>
</dbReference>
<feature type="domain" description="F-box" evidence="1">
    <location>
        <begin position="69"/>
        <end position="115"/>
    </location>
</feature>
<evidence type="ECO:0000259" key="1">
    <source>
        <dbReference type="PROSITE" id="PS50181"/>
    </source>
</evidence>
<dbReference type="Gramene" id="PRQ53585">
    <property type="protein sequence ID" value="PRQ53585"/>
    <property type="gene ID" value="RchiOBHm_Chr2g0168151"/>
</dbReference>
<dbReference type="STRING" id="74649.A0A2P6S4J3"/>
<dbReference type="InterPro" id="IPR001810">
    <property type="entry name" value="F-box_dom"/>
</dbReference>
<dbReference type="Proteomes" id="UP000238479">
    <property type="component" value="Chromosome 2"/>
</dbReference>